<evidence type="ECO:0000313" key="2">
    <source>
        <dbReference type="Proteomes" id="UP000199572"/>
    </source>
</evidence>
<evidence type="ECO:0008006" key="3">
    <source>
        <dbReference type="Google" id="ProtNLM"/>
    </source>
</evidence>
<accession>A0A1H9T1C6</accession>
<organism evidence="1 2">
    <name type="scientific">Pedobacter rhizosphaerae</name>
    <dbReference type="NCBI Taxonomy" id="390241"/>
    <lineage>
        <taxon>Bacteria</taxon>
        <taxon>Pseudomonadati</taxon>
        <taxon>Bacteroidota</taxon>
        <taxon>Sphingobacteriia</taxon>
        <taxon>Sphingobacteriales</taxon>
        <taxon>Sphingobacteriaceae</taxon>
        <taxon>Pedobacter</taxon>
    </lineage>
</organism>
<dbReference type="EMBL" id="FOGG01000020">
    <property type="protein sequence ID" value="SER90931.1"/>
    <property type="molecule type" value="Genomic_DNA"/>
</dbReference>
<dbReference type="Proteomes" id="UP000199572">
    <property type="component" value="Unassembled WGS sequence"/>
</dbReference>
<gene>
    <name evidence="1" type="ORF">SAMN04488023_12043</name>
</gene>
<dbReference type="STRING" id="390241.SAMN04488023_12043"/>
<protein>
    <recommendedName>
        <fullName evidence="3">HNH endonuclease</fullName>
    </recommendedName>
</protein>
<reference evidence="1 2" key="1">
    <citation type="submission" date="2016-10" db="EMBL/GenBank/DDBJ databases">
        <authorList>
            <person name="de Groot N.N."/>
        </authorList>
    </citation>
    <scope>NUCLEOTIDE SEQUENCE [LARGE SCALE GENOMIC DNA]</scope>
    <source>
        <strain evidence="1 2">DSM 18610</strain>
    </source>
</reference>
<proteinExistence type="predicted"/>
<dbReference type="Gene3D" id="1.10.30.50">
    <property type="match status" value="1"/>
</dbReference>
<dbReference type="RefSeq" id="WP_090886019.1">
    <property type="nucleotide sequence ID" value="NZ_FOGG01000020.1"/>
</dbReference>
<name>A0A1H9T1C6_9SPHI</name>
<keyword evidence="2" id="KW-1185">Reference proteome</keyword>
<sequence>MLSIPRPQKEHLKEYVDLVLLAIKGRMLKNSSTYFDNNVFSDQLLEEILSAEPENMMDINTKVMGLLIPDYDPDKFEEFLKIRSKSTQSDSDKNFLEEHSVYNAYQDVPKLFDYNAIISRNKKNSYYLAAKIGRNTCTYCNRLYTNTITGIGAPPRPEQQPQLPIVKHVARAQFDHWFSKSRYPLLALSYYNLIPSCGICNQIKSDKNFQLDTHFHPYAENQLERFTFNYRHQDLKTLNVKIDSATSRIAANIKELKIEEAYDVHSPLELRDLLDLRYKYPDNYISKLLKSTLPDLPLSPSEAKRLIFGIEEDPKNYHQRPFSKFKNDILGRLENE</sequence>
<dbReference type="AlphaFoldDB" id="A0A1H9T1C6"/>
<dbReference type="OrthoDB" id="9816185at2"/>
<evidence type="ECO:0000313" key="1">
    <source>
        <dbReference type="EMBL" id="SER90931.1"/>
    </source>
</evidence>